<organism evidence="1 2">
    <name type="scientific">Absidia repens</name>
    <dbReference type="NCBI Taxonomy" id="90262"/>
    <lineage>
        <taxon>Eukaryota</taxon>
        <taxon>Fungi</taxon>
        <taxon>Fungi incertae sedis</taxon>
        <taxon>Mucoromycota</taxon>
        <taxon>Mucoromycotina</taxon>
        <taxon>Mucoromycetes</taxon>
        <taxon>Mucorales</taxon>
        <taxon>Cunninghamellaceae</taxon>
        <taxon>Absidia</taxon>
    </lineage>
</organism>
<evidence type="ECO:0000313" key="1">
    <source>
        <dbReference type="EMBL" id="ORZ07132.1"/>
    </source>
</evidence>
<dbReference type="Proteomes" id="UP000193560">
    <property type="component" value="Unassembled WGS sequence"/>
</dbReference>
<dbReference type="AlphaFoldDB" id="A0A1X2I198"/>
<accession>A0A1X2I198</accession>
<keyword evidence="2" id="KW-1185">Reference proteome</keyword>
<evidence type="ECO:0000313" key="2">
    <source>
        <dbReference type="Proteomes" id="UP000193560"/>
    </source>
</evidence>
<protein>
    <submittedName>
        <fullName evidence="1">Uncharacterized protein</fullName>
    </submittedName>
</protein>
<gene>
    <name evidence="1" type="ORF">BCR42DRAFT_426409</name>
</gene>
<proteinExistence type="predicted"/>
<dbReference type="EMBL" id="MCGE01000036">
    <property type="protein sequence ID" value="ORZ07132.1"/>
    <property type="molecule type" value="Genomic_DNA"/>
</dbReference>
<reference evidence="1 2" key="1">
    <citation type="submission" date="2016-07" db="EMBL/GenBank/DDBJ databases">
        <title>Pervasive Adenine N6-methylation of Active Genes in Fungi.</title>
        <authorList>
            <consortium name="DOE Joint Genome Institute"/>
            <person name="Mondo S.J."/>
            <person name="Dannebaum R.O."/>
            <person name="Kuo R.C."/>
            <person name="Labutti K."/>
            <person name="Haridas S."/>
            <person name="Kuo A."/>
            <person name="Salamov A."/>
            <person name="Ahrendt S.R."/>
            <person name="Lipzen A."/>
            <person name="Sullivan W."/>
            <person name="Andreopoulos W.B."/>
            <person name="Clum A."/>
            <person name="Lindquist E."/>
            <person name="Daum C."/>
            <person name="Ramamoorthy G.K."/>
            <person name="Gryganskyi A."/>
            <person name="Culley D."/>
            <person name="Magnuson J.K."/>
            <person name="James T.Y."/>
            <person name="O'Malley M.A."/>
            <person name="Stajich J.E."/>
            <person name="Spatafora J.W."/>
            <person name="Visel A."/>
            <person name="Grigoriev I.V."/>
        </authorList>
    </citation>
    <scope>NUCLEOTIDE SEQUENCE [LARGE SCALE GENOMIC DNA]</scope>
    <source>
        <strain evidence="1 2">NRRL 1336</strain>
    </source>
</reference>
<name>A0A1X2I198_9FUNG</name>
<comment type="caution">
    <text evidence="1">The sequence shown here is derived from an EMBL/GenBank/DDBJ whole genome shotgun (WGS) entry which is preliminary data.</text>
</comment>
<sequence>MWVGYEPPSQTTSTSSSSMLWAPDVLSSLDEDAIDKIRMGGHHRTNHRIDFSSSFFPRLYYDHERRFTG</sequence>